<dbReference type="AlphaFoldDB" id="A0A1F5RC98"/>
<proteinExistence type="predicted"/>
<evidence type="ECO:0000313" key="2">
    <source>
        <dbReference type="EMBL" id="OGF12032.1"/>
    </source>
</evidence>
<accession>A0A1F5RC98</accession>
<dbReference type="InterPro" id="IPR003018">
    <property type="entry name" value="GAF"/>
</dbReference>
<dbReference type="EMBL" id="MFFM01000034">
    <property type="protein sequence ID" value="OGF12032.1"/>
    <property type="molecule type" value="Genomic_DNA"/>
</dbReference>
<dbReference type="InterPro" id="IPR029016">
    <property type="entry name" value="GAF-like_dom_sf"/>
</dbReference>
<dbReference type="Gene3D" id="3.30.450.40">
    <property type="match status" value="1"/>
</dbReference>
<name>A0A1F5RC98_9BACT</name>
<gene>
    <name evidence="2" type="ORF">A2024_03320</name>
</gene>
<dbReference type="Proteomes" id="UP000177230">
    <property type="component" value="Unassembled WGS sequence"/>
</dbReference>
<feature type="domain" description="GAF" evidence="1">
    <location>
        <begin position="26"/>
        <end position="152"/>
    </location>
</feature>
<dbReference type="SUPFAM" id="SSF55781">
    <property type="entry name" value="GAF domain-like"/>
    <property type="match status" value="1"/>
</dbReference>
<evidence type="ECO:0000313" key="3">
    <source>
        <dbReference type="Proteomes" id="UP000177230"/>
    </source>
</evidence>
<protein>
    <recommendedName>
        <fullName evidence="1">GAF domain-containing protein</fullName>
    </recommendedName>
</protein>
<comment type="caution">
    <text evidence="2">The sequence shown here is derived from an EMBL/GenBank/DDBJ whole genome shotgun (WGS) entry which is preliminary data.</text>
</comment>
<dbReference type="Pfam" id="PF13185">
    <property type="entry name" value="GAF_2"/>
    <property type="match status" value="1"/>
</dbReference>
<organism evidence="2 3">
    <name type="scientific">Candidatus Edwardsbacteria bacterium GWF2_54_11</name>
    <dbReference type="NCBI Taxonomy" id="1817851"/>
    <lineage>
        <taxon>Bacteria</taxon>
        <taxon>Candidatus Edwardsiibacteriota</taxon>
    </lineage>
</organism>
<sequence length="154" mass="16749">MNRSRNYEKMSAAAGLAAKDLASAEQKMEAVTDVLWRGMKDEGLAWVGFYKITDDKKEMLLVCRQPKPACSPIGLHGVCGRAWKKGKAQVVADVHALGGDHIVCDPNNLSEVVMPVLENNGECLYVLDLDSGELDSFDQEDVEGLELVLKSAGL</sequence>
<reference evidence="2 3" key="1">
    <citation type="journal article" date="2016" name="Nat. Commun.">
        <title>Thousands of microbial genomes shed light on interconnected biogeochemical processes in an aquifer system.</title>
        <authorList>
            <person name="Anantharaman K."/>
            <person name="Brown C.T."/>
            <person name="Hug L.A."/>
            <person name="Sharon I."/>
            <person name="Castelle C.J."/>
            <person name="Probst A.J."/>
            <person name="Thomas B.C."/>
            <person name="Singh A."/>
            <person name="Wilkins M.J."/>
            <person name="Karaoz U."/>
            <person name="Brodie E.L."/>
            <person name="Williams K.H."/>
            <person name="Hubbard S.S."/>
            <person name="Banfield J.F."/>
        </authorList>
    </citation>
    <scope>NUCLEOTIDE SEQUENCE [LARGE SCALE GENOMIC DNA]</scope>
</reference>
<evidence type="ECO:0000259" key="1">
    <source>
        <dbReference type="Pfam" id="PF13185"/>
    </source>
</evidence>